<evidence type="ECO:0000256" key="1">
    <source>
        <dbReference type="SAM" id="MobiDB-lite"/>
    </source>
</evidence>
<dbReference type="AlphaFoldDB" id="A0A918ADR8"/>
<gene>
    <name evidence="2" type="ORF">GCM10012278_84980</name>
</gene>
<proteinExistence type="predicted"/>
<name>A0A918ADR8_9ACTN</name>
<feature type="region of interest" description="Disordered" evidence="1">
    <location>
        <begin position="1"/>
        <end position="23"/>
    </location>
</feature>
<reference evidence="2" key="1">
    <citation type="journal article" date="2014" name="Int. J. Syst. Evol. Microbiol.">
        <title>Complete genome sequence of Corynebacterium casei LMG S-19264T (=DSM 44701T), isolated from a smear-ripened cheese.</title>
        <authorList>
            <consortium name="US DOE Joint Genome Institute (JGI-PGF)"/>
            <person name="Walter F."/>
            <person name="Albersmeier A."/>
            <person name="Kalinowski J."/>
            <person name="Ruckert C."/>
        </authorList>
    </citation>
    <scope>NUCLEOTIDE SEQUENCE</scope>
    <source>
        <strain evidence="2">CGMCC 4.7430</strain>
    </source>
</reference>
<sequence>MFLLSDGDQPSGAPDASGVEHSLQQGSAMLESLLTRAIPGLRFTGVIVTRVGSSVEYDGNTPDHRHREMTSGGTPLPGRRSVAMTGRQAVQEESPQVKLY</sequence>
<keyword evidence="3" id="KW-1185">Reference proteome</keyword>
<comment type="caution">
    <text evidence="2">The sequence shown here is derived from an EMBL/GenBank/DDBJ whole genome shotgun (WGS) entry which is preliminary data.</text>
</comment>
<accession>A0A918ADR8</accession>
<dbReference type="EMBL" id="BMNK01000023">
    <property type="protein sequence ID" value="GGP17349.1"/>
    <property type="molecule type" value="Genomic_DNA"/>
</dbReference>
<evidence type="ECO:0000313" key="3">
    <source>
        <dbReference type="Proteomes" id="UP000660745"/>
    </source>
</evidence>
<organism evidence="2 3">
    <name type="scientific">Nonomuraea glycinis</name>
    <dbReference type="NCBI Taxonomy" id="2047744"/>
    <lineage>
        <taxon>Bacteria</taxon>
        <taxon>Bacillati</taxon>
        <taxon>Actinomycetota</taxon>
        <taxon>Actinomycetes</taxon>
        <taxon>Streptosporangiales</taxon>
        <taxon>Streptosporangiaceae</taxon>
        <taxon>Nonomuraea</taxon>
    </lineage>
</organism>
<evidence type="ECO:0000313" key="2">
    <source>
        <dbReference type="EMBL" id="GGP17349.1"/>
    </source>
</evidence>
<reference evidence="2" key="2">
    <citation type="submission" date="2020-09" db="EMBL/GenBank/DDBJ databases">
        <authorList>
            <person name="Sun Q."/>
            <person name="Zhou Y."/>
        </authorList>
    </citation>
    <scope>NUCLEOTIDE SEQUENCE</scope>
    <source>
        <strain evidence="2">CGMCC 4.7430</strain>
    </source>
</reference>
<feature type="region of interest" description="Disordered" evidence="1">
    <location>
        <begin position="54"/>
        <end position="100"/>
    </location>
</feature>
<protein>
    <submittedName>
        <fullName evidence="2">Uncharacterized protein</fullName>
    </submittedName>
</protein>
<dbReference type="Proteomes" id="UP000660745">
    <property type="component" value="Unassembled WGS sequence"/>
</dbReference>